<keyword evidence="2" id="KW-1185">Reference proteome</keyword>
<dbReference type="EMBL" id="UYRT01080272">
    <property type="protein sequence ID" value="VDN22399.1"/>
    <property type="molecule type" value="Genomic_DNA"/>
</dbReference>
<reference evidence="3" key="1">
    <citation type="submission" date="2016-06" db="UniProtKB">
        <authorList>
            <consortium name="WormBaseParasite"/>
        </authorList>
    </citation>
    <scope>IDENTIFICATION</scope>
</reference>
<evidence type="ECO:0000313" key="3">
    <source>
        <dbReference type="WBParaSite" id="GPUH_0001350601-mRNA-1"/>
    </source>
</evidence>
<dbReference type="OrthoDB" id="423559at2759"/>
<protein>
    <submittedName>
        <fullName evidence="1 3">Uncharacterized protein</fullName>
    </submittedName>
</protein>
<accession>A0A183DXQ0</accession>
<evidence type="ECO:0000313" key="2">
    <source>
        <dbReference type="Proteomes" id="UP000271098"/>
    </source>
</evidence>
<reference evidence="1 2" key="2">
    <citation type="submission" date="2018-11" db="EMBL/GenBank/DDBJ databases">
        <authorList>
            <consortium name="Pathogen Informatics"/>
        </authorList>
    </citation>
    <scope>NUCLEOTIDE SEQUENCE [LARGE SCALE GENOMIC DNA]</scope>
</reference>
<dbReference type="WBParaSite" id="GPUH_0001350601-mRNA-1">
    <property type="protein sequence ID" value="GPUH_0001350601-mRNA-1"/>
    <property type="gene ID" value="GPUH_0001350601"/>
</dbReference>
<name>A0A183DXQ0_9BILA</name>
<gene>
    <name evidence="1" type="ORF">GPUH_LOCUS13491</name>
</gene>
<evidence type="ECO:0000313" key="1">
    <source>
        <dbReference type="EMBL" id="VDN22399.1"/>
    </source>
</evidence>
<organism evidence="3">
    <name type="scientific">Gongylonema pulchrum</name>
    <dbReference type="NCBI Taxonomy" id="637853"/>
    <lineage>
        <taxon>Eukaryota</taxon>
        <taxon>Metazoa</taxon>
        <taxon>Ecdysozoa</taxon>
        <taxon>Nematoda</taxon>
        <taxon>Chromadorea</taxon>
        <taxon>Rhabditida</taxon>
        <taxon>Spirurina</taxon>
        <taxon>Spiruromorpha</taxon>
        <taxon>Spiruroidea</taxon>
        <taxon>Gongylonematidae</taxon>
        <taxon>Gongylonema</taxon>
    </lineage>
</organism>
<sequence>MPMRSGARGLNLTVANNIIFVEPQMDVSCIAQVCFALLPLFVRQKAVPLRPLRNRIWSL</sequence>
<dbReference type="Proteomes" id="UP000271098">
    <property type="component" value="Unassembled WGS sequence"/>
</dbReference>
<dbReference type="AlphaFoldDB" id="A0A183DXQ0"/>
<proteinExistence type="predicted"/>